<dbReference type="EMBL" id="BAABDO010000004">
    <property type="protein sequence ID" value="GAA4129122.1"/>
    <property type="molecule type" value="Genomic_DNA"/>
</dbReference>
<reference evidence="5" key="1">
    <citation type="journal article" date="2019" name="Int. J. Syst. Evol. Microbiol.">
        <title>The Global Catalogue of Microorganisms (GCM) 10K type strain sequencing project: providing services to taxonomists for standard genome sequencing and annotation.</title>
        <authorList>
            <consortium name="The Broad Institute Genomics Platform"/>
            <consortium name="The Broad Institute Genome Sequencing Center for Infectious Disease"/>
            <person name="Wu L."/>
            <person name="Ma J."/>
        </authorList>
    </citation>
    <scope>NUCLEOTIDE SEQUENCE [LARGE SCALE GENOMIC DNA]</scope>
    <source>
        <strain evidence="5">JCM 17316</strain>
    </source>
</reference>
<dbReference type="CDD" id="cd02525">
    <property type="entry name" value="Succinoglycan_BP_ExoA"/>
    <property type="match status" value="1"/>
</dbReference>
<keyword evidence="2" id="KW-1133">Transmembrane helix</keyword>
<evidence type="ECO:0000256" key="1">
    <source>
        <dbReference type="SAM" id="MobiDB-lite"/>
    </source>
</evidence>
<evidence type="ECO:0000256" key="2">
    <source>
        <dbReference type="SAM" id="Phobius"/>
    </source>
</evidence>
<dbReference type="SUPFAM" id="SSF53448">
    <property type="entry name" value="Nucleotide-diphospho-sugar transferases"/>
    <property type="match status" value="1"/>
</dbReference>
<dbReference type="PANTHER" id="PTHR43685:SF14">
    <property type="entry name" value="GLYCOSYLTRANSFERASE 2-LIKE DOMAIN-CONTAINING PROTEIN"/>
    <property type="match status" value="1"/>
</dbReference>
<feature type="transmembrane region" description="Helical" evidence="2">
    <location>
        <begin position="332"/>
        <end position="350"/>
    </location>
</feature>
<evidence type="ECO:0000313" key="4">
    <source>
        <dbReference type="EMBL" id="GAA4129122.1"/>
    </source>
</evidence>
<feature type="domain" description="Glycosyltransferase 2-like" evidence="3">
    <location>
        <begin position="70"/>
        <end position="236"/>
    </location>
</feature>
<proteinExistence type="predicted"/>
<gene>
    <name evidence="4" type="ORF">GCM10022416_05440</name>
</gene>
<dbReference type="InterPro" id="IPR050834">
    <property type="entry name" value="Glycosyltransf_2"/>
</dbReference>
<comment type="caution">
    <text evidence="4">The sequence shown here is derived from an EMBL/GenBank/DDBJ whole genome shotgun (WGS) entry which is preliminary data.</text>
</comment>
<feature type="compositionally biased region" description="Basic and acidic residues" evidence="1">
    <location>
        <begin position="8"/>
        <end position="23"/>
    </location>
</feature>
<sequence>MKSSPHAHSTDEQHTVHATDPDSGRGPVWDAGRGPGGAGDTGRAADRDPGPGEPPAVSSAESDRTWPAVSVVMPVLNEERHLADAVRRILSQDYPGELELVLAIGPSRDRTEEIAQQLAAEDPRVVVVPNPTGRTPQGLNIAIKASQYSIIVRVDGHSLLPPDYVRVAVETMEETGADNVGGIMAAEGITPFEKAVARAMTSKIGVGNARFHTGGEPGDVETVYLGTFRRSALERVGGYDETFVRAQDWEMNHRIRQTGGRIYFTPRMRVTYRPRPNLRALAKQYYHTGRWRRVVGREHQGTLSLRYLAPPMAVLAMAAGAVAGAFGFWPGWLVPGAYAAGIVAGAIVEGRGLPVSAWVRLPLVYATMHISWGIGFLTSPPGLGQTSAAKS</sequence>
<protein>
    <recommendedName>
        <fullName evidence="3">Glycosyltransferase 2-like domain-containing protein</fullName>
    </recommendedName>
</protein>
<evidence type="ECO:0000313" key="5">
    <source>
        <dbReference type="Proteomes" id="UP001500266"/>
    </source>
</evidence>
<dbReference type="InterPro" id="IPR001173">
    <property type="entry name" value="Glyco_trans_2-like"/>
</dbReference>
<dbReference type="Gene3D" id="3.90.550.10">
    <property type="entry name" value="Spore Coat Polysaccharide Biosynthesis Protein SpsA, Chain A"/>
    <property type="match status" value="1"/>
</dbReference>
<dbReference type="Proteomes" id="UP001500266">
    <property type="component" value="Unassembled WGS sequence"/>
</dbReference>
<dbReference type="RefSeq" id="WP_345017020.1">
    <property type="nucleotide sequence ID" value="NZ_BAABDO010000004.1"/>
</dbReference>
<keyword evidence="2" id="KW-0472">Membrane</keyword>
<dbReference type="PANTHER" id="PTHR43685">
    <property type="entry name" value="GLYCOSYLTRANSFERASE"/>
    <property type="match status" value="1"/>
</dbReference>
<feature type="transmembrane region" description="Helical" evidence="2">
    <location>
        <begin position="357"/>
        <end position="377"/>
    </location>
</feature>
<dbReference type="Pfam" id="PF00535">
    <property type="entry name" value="Glycos_transf_2"/>
    <property type="match status" value="1"/>
</dbReference>
<keyword evidence="5" id="KW-1185">Reference proteome</keyword>
<accession>A0ABP7Y1E6</accession>
<evidence type="ECO:0000259" key="3">
    <source>
        <dbReference type="Pfam" id="PF00535"/>
    </source>
</evidence>
<dbReference type="InterPro" id="IPR029044">
    <property type="entry name" value="Nucleotide-diphossugar_trans"/>
</dbReference>
<organism evidence="4 5">
    <name type="scientific">Actinomadura keratinilytica</name>
    <dbReference type="NCBI Taxonomy" id="547461"/>
    <lineage>
        <taxon>Bacteria</taxon>
        <taxon>Bacillati</taxon>
        <taxon>Actinomycetota</taxon>
        <taxon>Actinomycetes</taxon>
        <taxon>Streptosporangiales</taxon>
        <taxon>Thermomonosporaceae</taxon>
        <taxon>Actinomadura</taxon>
    </lineage>
</organism>
<name>A0ABP7Y1E6_9ACTN</name>
<feature type="region of interest" description="Disordered" evidence="1">
    <location>
        <begin position="1"/>
        <end position="64"/>
    </location>
</feature>
<keyword evidence="2" id="KW-0812">Transmembrane</keyword>